<feature type="compositionally biased region" description="Low complexity" evidence="1">
    <location>
        <begin position="41"/>
        <end position="54"/>
    </location>
</feature>
<reference evidence="2" key="1">
    <citation type="submission" date="2021-07" db="EMBL/GenBank/DDBJ databases">
        <authorList>
            <person name="Catto M.A."/>
            <person name="Jacobson A."/>
            <person name="Kennedy G."/>
            <person name="Labadie P."/>
            <person name="Hunt B.G."/>
            <person name="Srinivasan R."/>
        </authorList>
    </citation>
    <scope>NUCLEOTIDE SEQUENCE</scope>
    <source>
        <strain evidence="2">PL_HMW_Pooled</strain>
        <tissue evidence="2">Head</tissue>
    </source>
</reference>
<protein>
    <submittedName>
        <fullName evidence="2">Large envelope protein</fullName>
    </submittedName>
</protein>
<dbReference type="Proteomes" id="UP001219518">
    <property type="component" value="Unassembled WGS sequence"/>
</dbReference>
<organism evidence="2 3">
    <name type="scientific">Frankliniella fusca</name>
    <dbReference type="NCBI Taxonomy" id="407009"/>
    <lineage>
        <taxon>Eukaryota</taxon>
        <taxon>Metazoa</taxon>
        <taxon>Ecdysozoa</taxon>
        <taxon>Arthropoda</taxon>
        <taxon>Hexapoda</taxon>
        <taxon>Insecta</taxon>
        <taxon>Pterygota</taxon>
        <taxon>Neoptera</taxon>
        <taxon>Paraneoptera</taxon>
        <taxon>Thysanoptera</taxon>
        <taxon>Terebrantia</taxon>
        <taxon>Thripoidea</taxon>
        <taxon>Thripidae</taxon>
        <taxon>Frankliniella</taxon>
    </lineage>
</organism>
<evidence type="ECO:0000313" key="3">
    <source>
        <dbReference type="Proteomes" id="UP001219518"/>
    </source>
</evidence>
<dbReference type="PANTHER" id="PTHR46579:SF1">
    <property type="entry name" value="F5_8 TYPE C DOMAIN-CONTAINING PROTEIN"/>
    <property type="match status" value="1"/>
</dbReference>
<feature type="region of interest" description="Disordered" evidence="1">
    <location>
        <begin position="168"/>
        <end position="189"/>
    </location>
</feature>
<sequence>MSSKRSLSSDEDDDLFSSPFKLSQGSEIETLQSENDTMPCSNSSIISVPDSESSFDTEGQRSFCRQLSFLNEEAQSSFCQEPSNLLHNAKDPSTDVSSMSQNIELTTNMDNNSSLVGAGLNSVVDMEGSFDLINSQDSEQLYRLNSVVDMEGSFDLVNSQDSEQLYIPDDDVESRSGSSDTESDLSFDGSDFCESGPSNYGNSSSDECELTDQEYLDSEQLKNVLDPPLYKKSPIRLSESCIAILGFILRHQPNKQEVVDLLGLINLHCRKEESHMKTSLHFFNKFFSDLKAPLKYHYFCSACLEKLPFEKSICPNKGKKQHPDSPGISFFFGDGSHSATPILSRKKEENSNIEDIYDAQLYMEQIEKGFLGPSLPHNFSMTWNSDGIPVFKSNKSSLWPVYFMINELPYKLRTKKEHMLLGGLWFGAKSIANKILEPLLTTLKTVYFGFTINPPDSSTSVARGILLSGALDIPAKSKFMGMKQSGSFGCQICLHPGDKVQVLVKKKKNNAGRTKKNAGSTNEGERIESEKQRRITVYKYSEQGLRNHTETDKLGERTLGLKKPDTDILGVKYPSFLFKLMPDVIRGMFLPLVDRRLSQIKLPNFVKRNVSAVGGNEVVHWKGNQYFIFMMILSLVVLEDILPDKYLESYPDLVVAVNKLTSASILRTDLAACDKMLIRFIKDFQTLYGEKYMSIVIHLLQHLVFIVTNVGPIGAVSCFPFESMNGQLLKMVHGTRYVHSQVANCAFLFMRFHEKVNKLPPGDVKHYCEKILHPTSLRLAFQEKISNNLFSVGKYRECNLNTISVSRKTALELSEIINCQIMFFSKLKRGSDLFVSRSHTRCQNSISYVCTYKQNCTKYGIIDEFLKVCCSRNCKDMHQFSHFILKKKITHIHKFLLNDTFVVIPLENILKMLYYVNFDDKSYVCANNAYTVPD</sequence>
<evidence type="ECO:0000313" key="2">
    <source>
        <dbReference type="EMBL" id="KAK3932708.1"/>
    </source>
</evidence>
<dbReference type="EMBL" id="JAHWGI010001439">
    <property type="protein sequence ID" value="KAK3932708.1"/>
    <property type="molecule type" value="Genomic_DNA"/>
</dbReference>
<dbReference type="PANTHER" id="PTHR46579">
    <property type="entry name" value="F5/8 TYPE C DOMAIN-CONTAINING PROTEIN-RELATED"/>
    <property type="match status" value="1"/>
</dbReference>
<dbReference type="AlphaFoldDB" id="A0AAE1I3Q6"/>
<proteinExistence type="predicted"/>
<reference evidence="2" key="2">
    <citation type="journal article" date="2023" name="BMC Genomics">
        <title>Pest status, molecular evolution, and epigenetic factors derived from the genome assembly of Frankliniella fusca, a thysanopteran phytovirus vector.</title>
        <authorList>
            <person name="Catto M.A."/>
            <person name="Labadie P.E."/>
            <person name="Jacobson A.L."/>
            <person name="Kennedy G.G."/>
            <person name="Srinivasan R."/>
            <person name="Hunt B.G."/>
        </authorList>
    </citation>
    <scope>NUCLEOTIDE SEQUENCE</scope>
    <source>
        <strain evidence="2">PL_HMW_Pooled</strain>
    </source>
</reference>
<comment type="caution">
    <text evidence="2">The sequence shown here is derived from an EMBL/GenBank/DDBJ whole genome shotgun (WGS) entry which is preliminary data.</text>
</comment>
<keyword evidence="2" id="KW-0261">Viral envelope protein</keyword>
<keyword evidence="3" id="KW-1185">Reference proteome</keyword>
<keyword evidence="2" id="KW-0946">Virion</keyword>
<accession>A0AAE1I3Q6</accession>
<feature type="compositionally biased region" description="Polar residues" evidence="1">
    <location>
        <begin position="20"/>
        <end position="40"/>
    </location>
</feature>
<gene>
    <name evidence="2" type="ORF">KUF71_002678</name>
</gene>
<evidence type="ECO:0000256" key="1">
    <source>
        <dbReference type="SAM" id="MobiDB-lite"/>
    </source>
</evidence>
<name>A0AAE1I3Q6_9NEOP</name>
<feature type="region of interest" description="Disordered" evidence="1">
    <location>
        <begin position="1"/>
        <end position="54"/>
    </location>
</feature>